<comment type="caution">
    <text evidence="3">The sequence shown here is derived from an EMBL/GenBank/DDBJ whole genome shotgun (WGS) entry which is preliminary data.</text>
</comment>
<feature type="compositionally biased region" description="Acidic residues" evidence="1">
    <location>
        <begin position="78"/>
        <end position="87"/>
    </location>
</feature>
<feature type="compositionally biased region" description="Basic residues" evidence="1">
    <location>
        <begin position="117"/>
        <end position="128"/>
    </location>
</feature>
<dbReference type="Pfam" id="PF12642">
    <property type="entry name" value="TpcC"/>
    <property type="match status" value="1"/>
</dbReference>
<reference evidence="3 4" key="1">
    <citation type="submission" date="2020-02" db="EMBL/GenBank/DDBJ databases">
        <title>Draft genome sequence of Lactococcus sp. Hs20B0-1.</title>
        <authorList>
            <person name="Noda S."/>
            <person name="Yuki M."/>
            <person name="Ohkuma M."/>
        </authorList>
    </citation>
    <scope>NUCLEOTIDE SEQUENCE [LARGE SCALE GENOMIC DNA]</scope>
    <source>
        <strain evidence="3 4">Hs20B0-1</strain>
    </source>
</reference>
<gene>
    <name evidence="3" type="ORF">Hs20B_12090</name>
</gene>
<dbReference type="InterPro" id="IPR006847">
    <property type="entry name" value="IF2_N"/>
</dbReference>
<evidence type="ECO:0000256" key="1">
    <source>
        <dbReference type="SAM" id="MobiDB-lite"/>
    </source>
</evidence>
<feature type="region of interest" description="Disordered" evidence="1">
    <location>
        <begin position="78"/>
        <end position="133"/>
    </location>
</feature>
<feature type="domain" description="Translation initiation factor IF-2 N-terminal" evidence="2">
    <location>
        <begin position="1"/>
        <end position="51"/>
    </location>
</feature>
<dbReference type="Proteomes" id="UP000475928">
    <property type="component" value="Unassembled WGS sequence"/>
</dbReference>
<organism evidence="3 4">
    <name type="scientific">Pseudolactococcus insecticola</name>
    <dbReference type="NCBI Taxonomy" id="2709158"/>
    <lineage>
        <taxon>Bacteria</taxon>
        <taxon>Bacillati</taxon>
        <taxon>Bacillota</taxon>
        <taxon>Bacilli</taxon>
        <taxon>Lactobacillales</taxon>
        <taxon>Streptococcaceae</taxon>
        <taxon>Pseudolactococcus</taxon>
    </lineage>
</organism>
<evidence type="ECO:0000259" key="2">
    <source>
        <dbReference type="Pfam" id="PF04760"/>
    </source>
</evidence>
<keyword evidence="4" id="KW-1185">Reference proteome</keyword>
<dbReference type="Gene3D" id="3.10.450.540">
    <property type="match status" value="1"/>
</dbReference>
<accession>A0A6A0B8Q0</accession>
<name>A0A6A0B8Q0_9LACT</name>
<protein>
    <recommendedName>
        <fullName evidence="2">Translation initiation factor IF-2 N-terminal domain-containing protein</fullName>
    </recommendedName>
</protein>
<feature type="compositionally biased region" description="Basic residues" evidence="1">
    <location>
        <begin position="91"/>
        <end position="103"/>
    </location>
</feature>
<dbReference type="InterPro" id="IPR024735">
    <property type="entry name" value="TcpC"/>
</dbReference>
<dbReference type="Gene3D" id="1.10.10.2480">
    <property type="match status" value="1"/>
</dbReference>
<sequence length="430" mass="48461">MSKKRIYEVARELDKESKEILSVAKELGFSVKTASSGLDEDEVAQVEQYFKPKKTKTKTKPKKKVVKKVVEPDLEFDEDDEFDEEEEVPVKKKKPKSSKKTSAKKAELSETLNKSKLNPKKYKKKKKLKEPALKKSGTVSRKFADTALTAGIMLMFGVLAVGTVRVVSSATRADQNEQKIEKLQASVNHILPNTGQSELDDVKLANFANQFTKGYINYSTDSDANQKRQDFLKSCFAEGFNYNQESSSGQRDYVSSELIDTENQGDITIAKVRVFYTTTVDSKTTSLSKVLAIPVSGKTVFTVMANPYFVEDELVAGRTKAIEQKVNQDGLAGDTKKSITDFTEMFFTKYAENKADEMKILMKTPELMGDGFSVDQVKNTTIQEKNDVYTVETTVTYKDAQGLTHDENYTLDLTKQENSYFVTAMYHYFK</sequence>
<dbReference type="EMBL" id="BLLH01000006">
    <property type="protein sequence ID" value="GFH40811.1"/>
    <property type="molecule type" value="Genomic_DNA"/>
</dbReference>
<dbReference type="InterPro" id="IPR035628">
    <property type="entry name" value="TcpC_C"/>
</dbReference>
<dbReference type="Pfam" id="PF04760">
    <property type="entry name" value="IF2_N"/>
    <property type="match status" value="1"/>
</dbReference>
<evidence type="ECO:0000313" key="3">
    <source>
        <dbReference type="EMBL" id="GFH40811.1"/>
    </source>
</evidence>
<evidence type="ECO:0000313" key="4">
    <source>
        <dbReference type="Proteomes" id="UP000475928"/>
    </source>
</evidence>
<dbReference type="RefSeq" id="WP_172356686.1">
    <property type="nucleotide sequence ID" value="NZ_BLLH01000006.1"/>
</dbReference>
<proteinExistence type="predicted"/>
<dbReference type="AlphaFoldDB" id="A0A6A0B8Q0"/>
<dbReference type="CDD" id="cd16386">
    <property type="entry name" value="TcpC_N"/>
    <property type="match status" value="1"/>
</dbReference>
<dbReference type="CDD" id="cd16428">
    <property type="entry name" value="TcpC_C"/>
    <property type="match status" value="1"/>
</dbReference>